<evidence type="ECO:0000313" key="1">
    <source>
        <dbReference type="EMBL" id="TCD69978.1"/>
    </source>
</evidence>
<keyword evidence="2" id="KW-1185">Reference proteome</keyword>
<gene>
    <name evidence="1" type="ORF">EIP91_005567</name>
</gene>
<protein>
    <submittedName>
        <fullName evidence="1">Uncharacterized protein</fullName>
    </submittedName>
</protein>
<dbReference type="Proteomes" id="UP000292702">
    <property type="component" value="Unassembled WGS sequence"/>
</dbReference>
<evidence type="ECO:0000313" key="2">
    <source>
        <dbReference type="Proteomes" id="UP000292702"/>
    </source>
</evidence>
<accession>A0A4R0RZJ5</accession>
<dbReference type="EMBL" id="RWJN01000030">
    <property type="protein sequence ID" value="TCD69978.1"/>
    <property type="molecule type" value="Genomic_DNA"/>
</dbReference>
<comment type="caution">
    <text evidence="1">The sequence shown here is derived from an EMBL/GenBank/DDBJ whole genome shotgun (WGS) entry which is preliminary data.</text>
</comment>
<sequence>MPTEWISLTTILIRARASRIEKFLDVADDMVKTVLVGEDILGRAVPTIVMVFPLRDGRWWVVRRKG</sequence>
<name>A0A4R0RZJ5_9APHY</name>
<dbReference type="AlphaFoldDB" id="A0A4R0RZJ5"/>
<reference evidence="1 2" key="1">
    <citation type="submission" date="2018-11" db="EMBL/GenBank/DDBJ databases">
        <title>Genome assembly of Steccherinum ochraceum LE-BIN_3174, the white-rot fungus of the Steccherinaceae family (The Residual Polyporoid clade, Polyporales, Basidiomycota).</title>
        <authorList>
            <person name="Fedorova T.V."/>
            <person name="Glazunova O.A."/>
            <person name="Landesman E.O."/>
            <person name="Moiseenko K.V."/>
            <person name="Psurtseva N.V."/>
            <person name="Savinova O.S."/>
            <person name="Shakhova N.V."/>
            <person name="Tyazhelova T.V."/>
            <person name="Vasina D.V."/>
        </authorList>
    </citation>
    <scope>NUCLEOTIDE SEQUENCE [LARGE SCALE GENOMIC DNA]</scope>
    <source>
        <strain evidence="1 2">LE-BIN_3174</strain>
    </source>
</reference>
<organism evidence="1 2">
    <name type="scientific">Steccherinum ochraceum</name>
    <dbReference type="NCBI Taxonomy" id="92696"/>
    <lineage>
        <taxon>Eukaryota</taxon>
        <taxon>Fungi</taxon>
        <taxon>Dikarya</taxon>
        <taxon>Basidiomycota</taxon>
        <taxon>Agaricomycotina</taxon>
        <taxon>Agaricomycetes</taxon>
        <taxon>Polyporales</taxon>
        <taxon>Steccherinaceae</taxon>
        <taxon>Steccherinum</taxon>
    </lineage>
</organism>
<proteinExistence type="predicted"/>